<dbReference type="PROSITE" id="PS50191">
    <property type="entry name" value="CRAL_TRIO"/>
    <property type="match status" value="1"/>
</dbReference>
<dbReference type="SUPFAM" id="SSF46938">
    <property type="entry name" value="CRAL/TRIO N-terminal domain"/>
    <property type="match status" value="1"/>
</dbReference>
<dbReference type="SUPFAM" id="SSF52087">
    <property type="entry name" value="CRAL/TRIO domain"/>
    <property type="match status" value="1"/>
</dbReference>
<evidence type="ECO:0000256" key="1">
    <source>
        <dbReference type="SAM" id="MobiDB-lite"/>
    </source>
</evidence>
<dbReference type="CDD" id="cd00170">
    <property type="entry name" value="SEC14"/>
    <property type="match status" value="1"/>
</dbReference>
<protein>
    <submittedName>
        <fullName evidence="3">Clavesin-2</fullName>
    </submittedName>
</protein>
<gene>
    <name evidence="3" type="ORF">WN51_04105</name>
</gene>
<proteinExistence type="predicted"/>
<feature type="region of interest" description="Disordered" evidence="1">
    <location>
        <begin position="397"/>
        <end position="579"/>
    </location>
</feature>
<dbReference type="PRINTS" id="PR00180">
    <property type="entry name" value="CRETINALDHBP"/>
</dbReference>
<dbReference type="EMBL" id="KQ435922">
    <property type="protein sequence ID" value="KOX68619.1"/>
    <property type="molecule type" value="Genomic_DNA"/>
</dbReference>
<keyword evidence="4" id="KW-1185">Reference proteome</keyword>
<dbReference type="PANTHER" id="PTHR10174">
    <property type="entry name" value="ALPHA-TOCOPHEROL TRANSFER PROTEIN-RELATED"/>
    <property type="match status" value="1"/>
</dbReference>
<evidence type="ECO:0000313" key="4">
    <source>
        <dbReference type="Proteomes" id="UP000053105"/>
    </source>
</evidence>
<dbReference type="Pfam" id="PF00650">
    <property type="entry name" value="CRAL_TRIO"/>
    <property type="match status" value="1"/>
</dbReference>
<sequence length="579" mass="66056">MTTTKEVEKHKNTVTRNPCREEKEMFMATMSGKTESQSHHEHLNDSSNQALKSDCIEISERRENGLRLQPQKKPKAMLNSIEQFLKTLNTRDEDHSWNINHSQIHHIIYDSAAIVSDLDSTSLFSMNLQYLASSSEFLLRKYRFTVEILRDPRCKMYTRDLKHCTDEYITRFLLARKYRTEQAAALIVAYQAQVAHRQDIFGNLTARDPALQRALRAGIPGVLPARDRKGRCVLVILASQWDPIAVPALSVQRALFLVLEILIQDPRNQQSGFVAVVDWSGFSLRQGGALGATALRNLIAALRGRFPARFKAIHFLSAPLYVQATLALVKPFLDEKTRNKIYLHGNNLSTLHEHLPTDILPAELGGTGPAFNPGLWAEPVIHSAMKEAELAAIKREKEQVESNVDQRCDKKLESKGTENHKRNEETDSVKSSNGVNKEHGRRFFNPFGNSTKNQPSKKPEVTNVELDLINRTNGHVERKEDRRDSRRTMNEEKDEDSCCRNRDKKLNNGNADYFDDKKDQYKDSHDNLLESKRHSNEYEISSRPDSDDSKDNSLDNRSENALIDTRKVETPSEETNLIT</sequence>
<evidence type="ECO:0000259" key="2">
    <source>
        <dbReference type="PROSITE" id="PS50191"/>
    </source>
</evidence>
<feature type="compositionally biased region" description="Basic and acidic residues" evidence="1">
    <location>
        <begin position="397"/>
        <end position="428"/>
    </location>
</feature>
<dbReference type="SMART" id="SM00516">
    <property type="entry name" value="SEC14"/>
    <property type="match status" value="1"/>
</dbReference>
<name>A0A0M8ZSH6_9HYME</name>
<dbReference type="Proteomes" id="UP000053105">
    <property type="component" value="Unassembled WGS sequence"/>
</dbReference>
<accession>A0A0M8ZSH6</accession>
<organism evidence="3 4">
    <name type="scientific">Melipona quadrifasciata</name>
    <dbReference type="NCBI Taxonomy" id="166423"/>
    <lineage>
        <taxon>Eukaryota</taxon>
        <taxon>Metazoa</taxon>
        <taxon>Ecdysozoa</taxon>
        <taxon>Arthropoda</taxon>
        <taxon>Hexapoda</taxon>
        <taxon>Insecta</taxon>
        <taxon>Pterygota</taxon>
        <taxon>Neoptera</taxon>
        <taxon>Endopterygota</taxon>
        <taxon>Hymenoptera</taxon>
        <taxon>Apocrita</taxon>
        <taxon>Aculeata</taxon>
        <taxon>Apoidea</taxon>
        <taxon>Anthophila</taxon>
        <taxon>Apidae</taxon>
        <taxon>Melipona</taxon>
    </lineage>
</organism>
<dbReference type="OrthoDB" id="7837562at2759"/>
<dbReference type="STRING" id="166423.A0A0M8ZSH6"/>
<feature type="domain" description="CRAL-TRIO" evidence="2">
    <location>
        <begin position="207"/>
        <end position="372"/>
    </location>
</feature>
<dbReference type="PANTHER" id="PTHR10174:SF231">
    <property type="entry name" value="CLAVESIN-2-LIKE PROTEIN"/>
    <property type="match status" value="1"/>
</dbReference>
<reference evidence="3 4" key="1">
    <citation type="submission" date="2015-07" db="EMBL/GenBank/DDBJ databases">
        <title>The genome of Melipona quadrifasciata.</title>
        <authorList>
            <person name="Pan H."/>
            <person name="Kapheim K."/>
        </authorList>
    </citation>
    <scope>NUCLEOTIDE SEQUENCE [LARGE SCALE GENOMIC DNA]</scope>
    <source>
        <strain evidence="3">0111107301</strain>
        <tissue evidence="3">Whole body</tissue>
    </source>
</reference>
<dbReference type="InterPro" id="IPR036865">
    <property type="entry name" value="CRAL-TRIO_dom_sf"/>
</dbReference>
<dbReference type="Gene3D" id="3.40.525.10">
    <property type="entry name" value="CRAL-TRIO lipid binding domain"/>
    <property type="match status" value="1"/>
</dbReference>
<dbReference type="GO" id="GO:0016020">
    <property type="term" value="C:membrane"/>
    <property type="evidence" value="ECO:0007669"/>
    <property type="project" value="TreeGrafter"/>
</dbReference>
<dbReference type="GO" id="GO:1902936">
    <property type="term" value="F:phosphatidylinositol bisphosphate binding"/>
    <property type="evidence" value="ECO:0007669"/>
    <property type="project" value="TreeGrafter"/>
</dbReference>
<feature type="compositionally biased region" description="Polar residues" evidence="1">
    <location>
        <begin position="447"/>
        <end position="456"/>
    </location>
</feature>
<dbReference type="InterPro" id="IPR036273">
    <property type="entry name" value="CRAL/TRIO_N_dom_sf"/>
</dbReference>
<dbReference type="AlphaFoldDB" id="A0A0M8ZSH6"/>
<dbReference type="InterPro" id="IPR001251">
    <property type="entry name" value="CRAL-TRIO_dom"/>
</dbReference>
<feature type="compositionally biased region" description="Basic and acidic residues" evidence="1">
    <location>
        <begin position="514"/>
        <end position="570"/>
    </location>
</feature>
<evidence type="ECO:0000313" key="3">
    <source>
        <dbReference type="EMBL" id="KOX68619.1"/>
    </source>
</evidence>
<feature type="compositionally biased region" description="Basic and acidic residues" evidence="1">
    <location>
        <begin position="474"/>
        <end position="506"/>
    </location>
</feature>